<dbReference type="AlphaFoldDB" id="M6WFW2"/>
<evidence type="ECO:0000313" key="4">
    <source>
        <dbReference type="Proteomes" id="UP000012159"/>
    </source>
</evidence>
<dbReference type="SUPFAM" id="SSF51294">
    <property type="entry name" value="Hedgehog/intein (Hint) domain"/>
    <property type="match status" value="1"/>
</dbReference>
<dbReference type="GO" id="GO:0016539">
    <property type="term" value="P:intein-mediated protein splicing"/>
    <property type="evidence" value="ECO:0007669"/>
    <property type="project" value="InterPro"/>
</dbReference>
<evidence type="ECO:0000313" key="3">
    <source>
        <dbReference type="EMBL" id="EMO60643.1"/>
    </source>
</evidence>
<dbReference type="Gene3D" id="2.170.16.10">
    <property type="entry name" value="Hedgehog/Intein (Hint) domain"/>
    <property type="match status" value="1"/>
</dbReference>
<feature type="region of interest" description="Disordered" evidence="1">
    <location>
        <begin position="187"/>
        <end position="206"/>
    </location>
</feature>
<gene>
    <name evidence="3" type="ORF">LEP1GSC133_0675</name>
</gene>
<reference evidence="3 4" key="1">
    <citation type="submission" date="2013-01" db="EMBL/GenBank/DDBJ databases">
        <authorList>
            <person name="Harkins D.M."/>
            <person name="Durkin A.S."/>
            <person name="Brinkac L.M."/>
            <person name="Haft D.H."/>
            <person name="Selengut J.D."/>
            <person name="Sanka R."/>
            <person name="DePew J."/>
            <person name="Purushe J."/>
            <person name="Picardeau M."/>
            <person name="Werts C."/>
            <person name="Goarant C."/>
            <person name="Vinetz J.M."/>
            <person name="Sutton G.G."/>
            <person name="Nierman W.C."/>
            <person name="Fouts D.E."/>
        </authorList>
    </citation>
    <scope>NUCLEOTIDE SEQUENCE [LARGE SCALE GENOMIC DNA]</scope>
    <source>
        <strain evidence="3 4">200901868</strain>
    </source>
</reference>
<dbReference type="Pfam" id="PF07591">
    <property type="entry name" value="PT-HINT"/>
    <property type="match status" value="1"/>
</dbReference>
<dbReference type="InterPro" id="IPR036844">
    <property type="entry name" value="Hint_dom_sf"/>
</dbReference>
<sequence length="744" mass="79521">MGLSYSAENGFGASVGVGYGPATVSVGISERGGTSVDVGLTKGGFNAGLSYNSKTGSVSGNAGFTSQNGTGLALSYNEGDGFGASLSKSFSNGVNGGISWSEKGGVGGNIGYEAPGDKNKPKDSLANQMKGAGGTLSFSQRDGMSAALNASGGVNAGNWSESGGFQANTNFLADKWKADFISGKAKEDADAQEASRGAQNRNNQESGAAAIAGAGISTQKREDGILDHILGKAAETLGGGLDWVGNKIDGAIDSVVGVASSAWDGAKNALGGNEVESLCFVEGTLVLTGRGLKTIERIKVGEEVLAYDPRTETQTFKSVVRLFQNETEELVKIKFGNDMEVVTTPGHRFFTSNRGFVLAGELTKEDLLFDKSEQSVRIHTIEKETLKEKTPVFNFEVEDYHTYYVSEECILVHNDSVRVLQERIAANGELNGPLVNKGIDTILDQVNSFDKTKSGNVEAALKEFAKANGLSESSPEYRKLKELSADIAGSKSKGFNETRIEYYNQNKERIHTEALTGMYGDKIQSMDGKMLTLKNGEGVVIMNGKYDLQLDNKTNLNFKREHENMVGMTVKDAAYNMRPGNQCFPTTNAVQADHAGATPRDPSKQMVDDMLFTAKGRGILNENNHTSGGTELQGYDGIIKLNKEYGLKVNMLKYPDNPTFDDKKAAIQQAIQNGNIVNAGGTFNVAGVGAHRNAIVGYDSKGWVVFDPYGNANTKGYKGNGMFAHYEYGKFNLAGNQAYYVTKD</sequence>
<dbReference type="InterPro" id="IPR030934">
    <property type="entry name" value="Intein_C"/>
</dbReference>
<comment type="caution">
    <text evidence="3">The sequence shown here is derived from an EMBL/GenBank/DDBJ whole genome shotgun (WGS) entry which is preliminary data.</text>
</comment>
<proteinExistence type="predicted"/>
<feature type="compositionally biased region" description="Polar residues" evidence="1">
    <location>
        <begin position="197"/>
        <end position="206"/>
    </location>
</feature>
<dbReference type="PROSITE" id="PS50818">
    <property type="entry name" value="INTEIN_C_TER"/>
    <property type="match status" value="1"/>
</dbReference>
<dbReference type="InterPro" id="IPR003587">
    <property type="entry name" value="Hint_dom_N"/>
</dbReference>
<evidence type="ECO:0000259" key="2">
    <source>
        <dbReference type="SMART" id="SM00306"/>
    </source>
</evidence>
<dbReference type="CDD" id="cd00081">
    <property type="entry name" value="Hint"/>
    <property type="match status" value="1"/>
</dbReference>
<evidence type="ECO:0000256" key="1">
    <source>
        <dbReference type="SAM" id="MobiDB-lite"/>
    </source>
</evidence>
<dbReference type="PROSITE" id="PS50817">
    <property type="entry name" value="INTEIN_N_TER"/>
    <property type="match status" value="1"/>
</dbReference>
<accession>M6WFW2</accession>
<organism evidence="3 4">
    <name type="scientific">Leptospira borgpetersenii serovar Pomona str. 200901868</name>
    <dbReference type="NCBI Taxonomy" id="1192866"/>
    <lineage>
        <taxon>Bacteria</taxon>
        <taxon>Pseudomonadati</taxon>
        <taxon>Spirochaetota</taxon>
        <taxon>Spirochaetia</taxon>
        <taxon>Leptospirales</taxon>
        <taxon>Leptospiraceae</taxon>
        <taxon>Leptospira</taxon>
    </lineage>
</organism>
<dbReference type="STRING" id="1192866.LEP1GSC133_0675"/>
<dbReference type="Proteomes" id="UP000012159">
    <property type="component" value="Unassembled WGS sequence"/>
</dbReference>
<dbReference type="NCBIfam" id="TIGR01443">
    <property type="entry name" value="intein_Cterm"/>
    <property type="match status" value="1"/>
</dbReference>
<dbReference type="InterPro" id="IPR006141">
    <property type="entry name" value="Intein_N"/>
</dbReference>
<dbReference type="NCBIfam" id="TIGR01445">
    <property type="entry name" value="intein_Nterm"/>
    <property type="match status" value="1"/>
</dbReference>
<dbReference type="SMART" id="SM00306">
    <property type="entry name" value="HintN"/>
    <property type="match status" value="1"/>
</dbReference>
<feature type="domain" description="Hint" evidence="2">
    <location>
        <begin position="277"/>
        <end position="372"/>
    </location>
</feature>
<dbReference type="EMBL" id="AKWF02000125">
    <property type="protein sequence ID" value="EMO60643.1"/>
    <property type="molecule type" value="Genomic_DNA"/>
</dbReference>
<name>M6WFW2_LEPBO</name>
<protein>
    <submittedName>
        <fullName evidence="3">Intein N-terminal splicing domain protein</fullName>
    </submittedName>
</protein>